<gene>
    <name evidence="2" type="ORF">BHX94_08445</name>
</gene>
<feature type="transmembrane region" description="Helical" evidence="1">
    <location>
        <begin position="566"/>
        <end position="585"/>
    </location>
</feature>
<dbReference type="InterPro" id="IPR018650">
    <property type="entry name" value="STSV1_Orf64"/>
</dbReference>
<dbReference type="EMBL" id="PZJG01000005">
    <property type="protein sequence ID" value="RAK48996.1"/>
    <property type="molecule type" value="Genomic_DNA"/>
</dbReference>
<keyword evidence="1" id="KW-1133">Transmembrane helix</keyword>
<feature type="transmembrane region" description="Helical" evidence="1">
    <location>
        <begin position="102"/>
        <end position="120"/>
    </location>
</feature>
<feature type="transmembrane region" description="Helical" evidence="1">
    <location>
        <begin position="168"/>
        <end position="186"/>
    </location>
</feature>
<keyword evidence="1" id="KW-0812">Transmembrane</keyword>
<comment type="caution">
    <text evidence="2">The sequence shown here is derived from an EMBL/GenBank/DDBJ whole genome shotgun (WGS) entry which is preliminary data.</text>
</comment>
<feature type="transmembrane region" description="Helical" evidence="1">
    <location>
        <begin position="291"/>
        <end position="310"/>
    </location>
</feature>
<keyword evidence="1" id="KW-0472">Membrane</keyword>
<organism evidence="2 3">
    <name type="scientific">Macrococcoides bohemicum</name>
    <dbReference type="NCBI Taxonomy" id="1903056"/>
    <lineage>
        <taxon>Bacteria</taxon>
        <taxon>Bacillati</taxon>
        <taxon>Bacillota</taxon>
        <taxon>Bacilli</taxon>
        <taxon>Bacillales</taxon>
        <taxon>Staphylococcaceae</taxon>
        <taxon>Macrococcoides</taxon>
    </lineage>
</organism>
<feature type="transmembrane region" description="Helical" evidence="1">
    <location>
        <begin position="126"/>
        <end position="147"/>
    </location>
</feature>
<evidence type="ECO:0000256" key="1">
    <source>
        <dbReference type="SAM" id="Phobius"/>
    </source>
</evidence>
<dbReference type="Proteomes" id="UP000249579">
    <property type="component" value="Unassembled WGS sequence"/>
</dbReference>
<feature type="transmembrane region" description="Helical" evidence="1">
    <location>
        <begin position="267"/>
        <end position="285"/>
    </location>
</feature>
<evidence type="ECO:0000313" key="2">
    <source>
        <dbReference type="EMBL" id="RAK48996.1"/>
    </source>
</evidence>
<accession>A0A328A3X3</accession>
<name>A0A328A3X3_9STAP</name>
<sequence length="692" mass="80349">MNNEANQHALNFSKRIISNWFYYFLSAYTMYALFTLFTIDSNNLYFHLTRPYEFSVVCLSVLALAIGCYFMNRFIPISPFELTSICLSAYMISVCLKAPSPLIIVGFLVISIMIFTKLLFEKSTVAIFIGICFIVIMIKGIFLHDANGEALQKFNYVITDKEKDLKKGLLTGLYLSIFMVGILYVLQRSKISDKIIHKLKIKHILMTLVIVILIIMTTYTSIIMIGKELVMGFATYDKGLFTQMFESMRQGRGPMTSLERDQWMSHFHVHVSPIFYLMLPFYMLWPKPETLELLQVLVTMSGIIPLYLILKHFQFNRVIQSLFLLLFIVTPTLSSSHLYGLHENCFLTPLLLWLVLANLKGWTYRLIIILGFTLLIKEDIMIYIIAIGLYFTFQKEFKISTKRTIFIVITQIFIPICYFAICMYYLNTIGDGSMTTRFTNFMLPGQTGLKDVIINIFINPTYFLSALFTFNKIKYIITLLSMYVFLPLIQKHWINYILLLPMLVINLLSDFPYQADFGFQYHYGSTALLLFMTMLAVNILLKKRDSINEQDQKQQLTLMTKGQRNIILLLTCACIMSASIFFTLMHPSTYGIKAYARQSTYFKEKKQTLKSLPQNKKILAYGFYTTQLAQNKYLYDLDYHNDKKIDTNIEYVVVPRTLSSDGSAQSQLIAQYMNHGYKEYRLSTPEILILKR</sequence>
<evidence type="ECO:0000313" key="3">
    <source>
        <dbReference type="Proteomes" id="UP000249579"/>
    </source>
</evidence>
<feature type="transmembrane region" description="Helical" evidence="1">
    <location>
        <begin position="362"/>
        <end position="393"/>
    </location>
</feature>
<reference evidence="2 3" key="1">
    <citation type="journal article" date="2018" name="Front. Microbiol.">
        <title>Description and Comparative Genomics of Macrococcus caseolyticus subsp. hominis subsp. nov., Macrococcus goetzii sp. nov., Macrococcus epidermidis sp. nov., and Macrococcus bohemicus sp. nov., Novel Macrococci From Human Clinical Material With Virulence Potential and Suspected Uptake of Foreign DNA by Natural Transformation.</title>
        <authorList>
            <person name="Maslanova I."/>
            <person name="Wertheimer Z."/>
            <person name="Sedlacek I."/>
            <person name="Svec P."/>
            <person name="Indrakova A."/>
            <person name="Kovarovic V."/>
            <person name="Schumann P."/>
            <person name="Sproer C."/>
            <person name="Kralova S."/>
            <person name="Sedo O."/>
            <person name="Kristofova L."/>
            <person name="Vrbovska V."/>
            <person name="Fuzik T."/>
            <person name="Petras P."/>
            <person name="Zdrahal Z."/>
            <person name="Ruzickova V."/>
            <person name="Doskar J."/>
            <person name="Pantucek R."/>
        </authorList>
    </citation>
    <scope>NUCLEOTIDE SEQUENCE [LARGE SCALE GENOMIC DNA]</scope>
    <source>
        <strain evidence="2 3">03/115</strain>
    </source>
</reference>
<feature type="transmembrane region" description="Helical" evidence="1">
    <location>
        <begin position="20"/>
        <end position="39"/>
    </location>
</feature>
<feature type="transmembrane region" description="Helical" evidence="1">
    <location>
        <begin position="206"/>
        <end position="226"/>
    </location>
</feature>
<dbReference type="Pfam" id="PF09852">
    <property type="entry name" value="DUF2079"/>
    <property type="match status" value="1"/>
</dbReference>
<feature type="transmembrane region" description="Helical" evidence="1">
    <location>
        <begin position="51"/>
        <end position="71"/>
    </location>
</feature>
<feature type="transmembrane region" description="Helical" evidence="1">
    <location>
        <begin position="521"/>
        <end position="541"/>
    </location>
</feature>
<evidence type="ECO:0008006" key="4">
    <source>
        <dbReference type="Google" id="ProtNLM"/>
    </source>
</evidence>
<dbReference type="OrthoDB" id="2210955at2"/>
<dbReference type="AlphaFoldDB" id="A0A328A3X3"/>
<proteinExistence type="predicted"/>
<feature type="transmembrane region" description="Helical" evidence="1">
    <location>
        <begin position="405"/>
        <end position="426"/>
    </location>
</feature>
<feature type="transmembrane region" description="Helical" evidence="1">
    <location>
        <begin position="322"/>
        <end position="342"/>
    </location>
</feature>
<feature type="transmembrane region" description="Helical" evidence="1">
    <location>
        <begin position="493"/>
        <end position="509"/>
    </location>
</feature>
<protein>
    <recommendedName>
        <fullName evidence="4">DUF2079 domain-containing protein</fullName>
    </recommendedName>
</protein>